<keyword evidence="6" id="KW-0227">DNA damage</keyword>
<feature type="compositionally biased region" description="Basic residues" evidence="13">
    <location>
        <begin position="219"/>
        <end position="229"/>
    </location>
</feature>
<evidence type="ECO:0008006" key="16">
    <source>
        <dbReference type="Google" id="ProtNLM"/>
    </source>
</evidence>
<dbReference type="GO" id="GO:0004519">
    <property type="term" value="F:endonuclease activity"/>
    <property type="evidence" value="ECO:0007669"/>
    <property type="project" value="UniProtKB-KW"/>
</dbReference>
<evidence type="ECO:0000256" key="9">
    <source>
        <dbReference type="ARBA" id="ARBA00023172"/>
    </source>
</evidence>
<evidence type="ECO:0000313" key="15">
    <source>
        <dbReference type="Proteomes" id="UP000794436"/>
    </source>
</evidence>
<dbReference type="GO" id="GO:0016787">
    <property type="term" value="F:hydrolase activity"/>
    <property type="evidence" value="ECO:0007669"/>
    <property type="project" value="UniProtKB-KW"/>
</dbReference>
<dbReference type="PANTHER" id="PTHR21077:SF5">
    <property type="entry name" value="CROSSOVER JUNCTION ENDONUCLEASE MMS4"/>
    <property type="match status" value="1"/>
</dbReference>
<dbReference type="InterPro" id="IPR042530">
    <property type="entry name" value="EME1/EME2_C"/>
</dbReference>
<evidence type="ECO:0000256" key="8">
    <source>
        <dbReference type="ARBA" id="ARBA00022842"/>
    </source>
</evidence>
<feature type="region of interest" description="Disordered" evidence="13">
    <location>
        <begin position="170"/>
        <end position="229"/>
    </location>
</feature>
<evidence type="ECO:0000256" key="4">
    <source>
        <dbReference type="ARBA" id="ARBA00022723"/>
    </source>
</evidence>
<sequence>MNVEELDDAAAWAAATALVRKRRRRVSTEGGEGDERTLDDMLTQLGIPTSDQRTSKRPRQPVGDGGVIELLTPPRPPRRTEQQEEKSEETTLDLTTPTPPRRNNGNKRESIVDLVSPEDEASPVTRRTPMERVALVSVFETMGEDDAMLDALLENQSLAARLASRRAARGDEPLARMGSSPPRLPNSSRVYESAVSGSHRPQARPPPSPVGSPIAAPKPTKKARKAPAKAKRTPVIAVVAMNSAFQTSPVGELTVKALQENVYNSKPVPFELAPSFASSSSLIQWERRGGNSSEDNDRFAIALHCLATDFLQDVVDNGYAVIRQRVESLSRSPLHIRGSSSATRVKWHSMVLVVEGMDRALIQHKKKAKKTTGAVVMTFSDLHELAFQLFMDTGIHTKFTCDQEATASYIAIFTREWIVAATKQGAQEEFLEAVPRLNSFRVMPSSGSTMNVHANAWVRMLQMIPSISEDRAQSILNHFPTFSSLRAVYSDPNRTDDDKAVVLADKLHGSRWEAALSKRIFNILSGQDPASSV</sequence>
<dbReference type="GO" id="GO:0005634">
    <property type="term" value="C:nucleus"/>
    <property type="evidence" value="ECO:0007669"/>
    <property type="project" value="UniProtKB-SubCell"/>
</dbReference>
<keyword evidence="5" id="KW-0255">Endonuclease</keyword>
<evidence type="ECO:0000256" key="2">
    <source>
        <dbReference type="ARBA" id="ARBA00004123"/>
    </source>
</evidence>
<dbReference type="GO" id="GO:0006281">
    <property type="term" value="P:DNA repair"/>
    <property type="evidence" value="ECO:0007669"/>
    <property type="project" value="UniProtKB-KW"/>
</dbReference>
<proteinExistence type="predicted"/>
<evidence type="ECO:0000256" key="3">
    <source>
        <dbReference type="ARBA" id="ARBA00022722"/>
    </source>
</evidence>
<keyword evidence="8" id="KW-0460">Magnesium</keyword>
<comment type="cofactor">
    <cofactor evidence="1">
        <name>Mg(2+)</name>
        <dbReference type="ChEBI" id="CHEBI:18420"/>
    </cofactor>
</comment>
<keyword evidence="9" id="KW-0233">DNA recombination</keyword>
<dbReference type="Proteomes" id="UP000794436">
    <property type="component" value="Unassembled WGS sequence"/>
</dbReference>
<dbReference type="GO" id="GO:0051321">
    <property type="term" value="P:meiotic cell cycle"/>
    <property type="evidence" value="ECO:0007669"/>
    <property type="project" value="UniProtKB-KW"/>
</dbReference>
<comment type="subcellular location">
    <subcellularLocation>
        <location evidence="2">Nucleus</location>
    </subcellularLocation>
</comment>
<keyword evidence="12" id="KW-0469">Meiosis</keyword>
<dbReference type="OrthoDB" id="343092at2759"/>
<keyword evidence="3" id="KW-0540">Nuclease</keyword>
<dbReference type="EMBL" id="SPLM01000148">
    <property type="protein sequence ID" value="TMW55258.1"/>
    <property type="molecule type" value="Genomic_DNA"/>
</dbReference>
<keyword evidence="7" id="KW-0378">Hydrolase</keyword>
<evidence type="ECO:0000313" key="14">
    <source>
        <dbReference type="EMBL" id="TMW55258.1"/>
    </source>
</evidence>
<evidence type="ECO:0000256" key="5">
    <source>
        <dbReference type="ARBA" id="ARBA00022759"/>
    </source>
</evidence>
<keyword evidence="11" id="KW-0539">Nucleus</keyword>
<evidence type="ECO:0000256" key="7">
    <source>
        <dbReference type="ARBA" id="ARBA00022801"/>
    </source>
</evidence>
<keyword evidence="4" id="KW-0479">Metal-binding</keyword>
<dbReference type="AlphaFoldDB" id="A0A8K1FDV8"/>
<feature type="compositionally biased region" description="Basic and acidic residues" evidence="13">
    <location>
        <begin position="78"/>
        <end position="89"/>
    </location>
</feature>
<protein>
    <recommendedName>
        <fullName evidence="16">ERCC4 domain-containing protein</fullName>
    </recommendedName>
</protein>
<keyword evidence="10" id="KW-0234">DNA repair</keyword>
<dbReference type="PANTHER" id="PTHR21077">
    <property type="entry name" value="EME1 PROTEIN"/>
    <property type="match status" value="1"/>
</dbReference>
<evidence type="ECO:0000256" key="6">
    <source>
        <dbReference type="ARBA" id="ARBA00022763"/>
    </source>
</evidence>
<evidence type="ECO:0000256" key="11">
    <source>
        <dbReference type="ARBA" id="ARBA00023242"/>
    </source>
</evidence>
<accession>A0A8K1FDV8</accession>
<evidence type="ECO:0000256" key="12">
    <source>
        <dbReference type="ARBA" id="ARBA00023254"/>
    </source>
</evidence>
<dbReference type="GO" id="GO:0006310">
    <property type="term" value="P:DNA recombination"/>
    <property type="evidence" value="ECO:0007669"/>
    <property type="project" value="UniProtKB-KW"/>
</dbReference>
<keyword evidence="15" id="KW-1185">Reference proteome</keyword>
<reference evidence="14" key="1">
    <citation type="submission" date="2019-03" db="EMBL/GenBank/DDBJ databases">
        <title>Long read genome sequence of the mycoparasitic Pythium oligandrum ATCC 38472 isolated from sugarbeet rhizosphere.</title>
        <authorList>
            <person name="Gaulin E."/>
        </authorList>
    </citation>
    <scope>NUCLEOTIDE SEQUENCE</scope>
    <source>
        <strain evidence="14">ATCC 38472_TT</strain>
    </source>
</reference>
<gene>
    <name evidence="14" type="ORF">Poli38472_013149</name>
</gene>
<dbReference type="GO" id="GO:0046872">
    <property type="term" value="F:metal ion binding"/>
    <property type="evidence" value="ECO:0007669"/>
    <property type="project" value="UniProtKB-KW"/>
</dbReference>
<evidence type="ECO:0000256" key="1">
    <source>
        <dbReference type="ARBA" id="ARBA00001946"/>
    </source>
</evidence>
<dbReference type="GO" id="GO:0048476">
    <property type="term" value="C:Holliday junction resolvase complex"/>
    <property type="evidence" value="ECO:0007669"/>
    <property type="project" value="InterPro"/>
</dbReference>
<comment type="caution">
    <text evidence="14">The sequence shown here is derived from an EMBL/GenBank/DDBJ whole genome shotgun (WGS) entry which is preliminary data.</text>
</comment>
<name>A0A8K1FDV8_PYTOL</name>
<organism evidence="14 15">
    <name type="scientific">Pythium oligandrum</name>
    <name type="common">Mycoparasitic fungus</name>
    <dbReference type="NCBI Taxonomy" id="41045"/>
    <lineage>
        <taxon>Eukaryota</taxon>
        <taxon>Sar</taxon>
        <taxon>Stramenopiles</taxon>
        <taxon>Oomycota</taxon>
        <taxon>Peronosporomycetes</taxon>
        <taxon>Pythiales</taxon>
        <taxon>Pythiaceae</taxon>
        <taxon>Pythium</taxon>
    </lineage>
</organism>
<evidence type="ECO:0000256" key="10">
    <source>
        <dbReference type="ARBA" id="ARBA00023204"/>
    </source>
</evidence>
<dbReference type="InterPro" id="IPR033310">
    <property type="entry name" value="Mms4/EME1/EME2"/>
</dbReference>
<evidence type="ECO:0000256" key="13">
    <source>
        <dbReference type="SAM" id="MobiDB-lite"/>
    </source>
</evidence>
<dbReference type="Gene3D" id="1.10.150.670">
    <property type="entry name" value="Crossover junction endonuclease EME1, DNA-binding domain"/>
    <property type="match status" value="1"/>
</dbReference>
<feature type="region of interest" description="Disordered" evidence="13">
    <location>
        <begin position="18"/>
        <end position="126"/>
    </location>
</feature>